<evidence type="ECO:0000256" key="4">
    <source>
        <dbReference type="ARBA" id="ARBA00022692"/>
    </source>
</evidence>
<dbReference type="CDD" id="cd06173">
    <property type="entry name" value="MFS_MefA_like"/>
    <property type="match status" value="1"/>
</dbReference>
<feature type="transmembrane region" description="Helical" evidence="7">
    <location>
        <begin position="253"/>
        <end position="276"/>
    </location>
</feature>
<dbReference type="Pfam" id="PF07690">
    <property type="entry name" value="MFS_1"/>
    <property type="match status" value="1"/>
</dbReference>
<comment type="caution">
    <text evidence="9">The sequence shown here is derived from an EMBL/GenBank/DDBJ whole genome shotgun (WGS) entry which is preliminary data.</text>
</comment>
<evidence type="ECO:0000256" key="1">
    <source>
        <dbReference type="ARBA" id="ARBA00004651"/>
    </source>
</evidence>
<feature type="domain" description="Major facilitator superfamily (MFS) profile" evidence="8">
    <location>
        <begin position="10"/>
        <end position="395"/>
    </location>
</feature>
<comment type="subcellular location">
    <subcellularLocation>
        <location evidence="1">Cell membrane</location>
        <topology evidence="1">Multi-pass membrane protein</topology>
    </subcellularLocation>
</comment>
<proteinExistence type="predicted"/>
<dbReference type="SUPFAM" id="SSF103473">
    <property type="entry name" value="MFS general substrate transporter"/>
    <property type="match status" value="1"/>
</dbReference>
<feature type="transmembrane region" description="Helical" evidence="7">
    <location>
        <begin position="168"/>
        <end position="189"/>
    </location>
</feature>
<feature type="transmembrane region" description="Helical" evidence="7">
    <location>
        <begin position="43"/>
        <end position="64"/>
    </location>
</feature>
<feature type="transmembrane region" description="Helical" evidence="7">
    <location>
        <begin position="76"/>
        <end position="96"/>
    </location>
</feature>
<feature type="transmembrane region" description="Helical" evidence="7">
    <location>
        <begin position="371"/>
        <end position="391"/>
    </location>
</feature>
<dbReference type="InterPro" id="IPR022324">
    <property type="entry name" value="Bacilysin_exporter_BacE_put"/>
</dbReference>
<keyword evidence="6 7" id="KW-0472">Membrane</keyword>
<keyword evidence="4 7" id="KW-0812">Transmembrane</keyword>
<dbReference type="PANTHER" id="PTHR23513:SF6">
    <property type="entry name" value="MAJOR FACILITATOR SUPERFAMILY ASSOCIATED DOMAIN-CONTAINING PROTEIN"/>
    <property type="match status" value="1"/>
</dbReference>
<keyword evidence="5 7" id="KW-1133">Transmembrane helix</keyword>
<feature type="transmembrane region" description="Helical" evidence="7">
    <location>
        <begin position="283"/>
        <end position="301"/>
    </location>
</feature>
<evidence type="ECO:0000256" key="7">
    <source>
        <dbReference type="SAM" id="Phobius"/>
    </source>
</evidence>
<dbReference type="PRINTS" id="PR01988">
    <property type="entry name" value="EXPORTERBACE"/>
</dbReference>
<accession>A0ABV9GSR1</accession>
<dbReference type="PANTHER" id="PTHR23513">
    <property type="entry name" value="INTEGRAL MEMBRANE EFFLUX PROTEIN-RELATED"/>
    <property type="match status" value="1"/>
</dbReference>
<keyword evidence="3" id="KW-1003">Cell membrane</keyword>
<keyword evidence="2" id="KW-0813">Transport</keyword>
<dbReference type="InterPro" id="IPR036259">
    <property type="entry name" value="MFS_trans_sf"/>
</dbReference>
<sequence length="405" mass="43291">MIQPLYQNRTVLLLIGGQGISVLGNGLYSIALMWYVMERTGSSLNLGISVICMTLPAVIFMAPAGVWADKNIKKPLLFLTDIIRGLIMVVLVIATSQDAPLIVIYIGLAVASTATAFFSPAFSAAIPLVVPEEQLPKANAAFQFINRFSSIIGPAIGGMLIALTSEPFLFAINALTFFVSAIFTLFVTIPDVPKTVGQKFFRSFAEGLRFTIQMRRLLFLILVGGVIINFFLAPLDVYLTIICNERLKVGSTGLGWVDASVSIGALAGSLVIMGGFFKNQIKLAIYGLCLEGIALIIAGLFMSYGALIVYAGLLGIGVSVASVGIGTTYQKIIDKDKMGRVMSLSSMLSSSTVPLGTLVGSLAVIHWSMTTVFIVSGVMVGLSGLSLFIPFRNEFLHGRHEKLVG</sequence>
<reference evidence="10" key="1">
    <citation type="journal article" date="2019" name="Int. J. Syst. Evol. Microbiol.">
        <title>The Global Catalogue of Microorganisms (GCM) 10K type strain sequencing project: providing services to taxonomists for standard genome sequencing and annotation.</title>
        <authorList>
            <consortium name="The Broad Institute Genomics Platform"/>
            <consortium name="The Broad Institute Genome Sequencing Center for Infectious Disease"/>
            <person name="Wu L."/>
            <person name="Ma J."/>
        </authorList>
    </citation>
    <scope>NUCLEOTIDE SEQUENCE [LARGE SCALE GENOMIC DNA]</scope>
    <source>
        <strain evidence="10">CGMCC 1.16306</strain>
    </source>
</reference>
<feature type="transmembrane region" description="Helical" evidence="7">
    <location>
        <begin position="102"/>
        <end position="130"/>
    </location>
</feature>
<dbReference type="Gene3D" id="1.20.1250.20">
    <property type="entry name" value="MFS general substrate transporter like domains"/>
    <property type="match status" value="1"/>
</dbReference>
<evidence type="ECO:0000256" key="6">
    <source>
        <dbReference type="ARBA" id="ARBA00023136"/>
    </source>
</evidence>
<evidence type="ECO:0000256" key="2">
    <source>
        <dbReference type="ARBA" id="ARBA00022448"/>
    </source>
</evidence>
<dbReference type="Proteomes" id="UP001596022">
    <property type="component" value="Unassembled WGS sequence"/>
</dbReference>
<evidence type="ECO:0000313" key="9">
    <source>
        <dbReference type="EMBL" id="MFC4619735.1"/>
    </source>
</evidence>
<dbReference type="InterPro" id="IPR020846">
    <property type="entry name" value="MFS_dom"/>
</dbReference>
<evidence type="ECO:0000259" key="8">
    <source>
        <dbReference type="PROSITE" id="PS50850"/>
    </source>
</evidence>
<feature type="transmembrane region" description="Helical" evidence="7">
    <location>
        <begin position="341"/>
        <end position="365"/>
    </location>
</feature>
<feature type="transmembrane region" description="Helical" evidence="7">
    <location>
        <begin position="307"/>
        <end position="329"/>
    </location>
</feature>
<dbReference type="EMBL" id="JBHSFW010000011">
    <property type="protein sequence ID" value="MFC4619735.1"/>
    <property type="molecule type" value="Genomic_DNA"/>
</dbReference>
<feature type="transmembrane region" description="Helical" evidence="7">
    <location>
        <begin position="217"/>
        <end position="241"/>
    </location>
</feature>
<dbReference type="PROSITE" id="PS50850">
    <property type="entry name" value="MFS"/>
    <property type="match status" value="1"/>
</dbReference>
<evidence type="ECO:0000313" key="10">
    <source>
        <dbReference type="Proteomes" id="UP001596022"/>
    </source>
</evidence>
<protein>
    <submittedName>
        <fullName evidence="9">MFS transporter</fullName>
    </submittedName>
</protein>
<name>A0ABV9GSR1_9BACL</name>
<dbReference type="InterPro" id="IPR011701">
    <property type="entry name" value="MFS"/>
</dbReference>
<organism evidence="9 10">
    <name type="scientific">Camelliibacillus cellulosilyticus</name>
    <dbReference type="NCBI Taxonomy" id="2174486"/>
    <lineage>
        <taxon>Bacteria</taxon>
        <taxon>Bacillati</taxon>
        <taxon>Bacillota</taxon>
        <taxon>Bacilli</taxon>
        <taxon>Bacillales</taxon>
        <taxon>Sporolactobacillaceae</taxon>
        <taxon>Camelliibacillus</taxon>
    </lineage>
</organism>
<feature type="transmembrane region" description="Helical" evidence="7">
    <location>
        <begin position="12"/>
        <end position="37"/>
    </location>
</feature>
<evidence type="ECO:0000256" key="5">
    <source>
        <dbReference type="ARBA" id="ARBA00022989"/>
    </source>
</evidence>
<feature type="transmembrane region" description="Helical" evidence="7">
    <location>
        <begin position="142"/>
        <end position="162"/>
    </location>
</feature>
<dbReference type="RefSeq" id="WP_376846826.1">
    <property type="nucleotide sequence ID" value="NZ_JBHSFW010000011.1"/>
</dbReference>
<keyword evidence="10" id="KW-1185">Reference proteome</keyword>
<evidence type="ECO:0000256" key="3">
    <source>
        <dbReference type="ARBA" id="ARBA00022475"/>
    </source>
</evidence>
<gene>
    <name evidence="9" type="ORF">ACFO4N_13540</name>
</gene>